<dbReference type="AlphaFoldDB" id="A0A2W7DRP1"/>
<dbReference type="CDD" id="cd02148">
    <property type="entry name" value="RutE-like"/>
    <property type="match status" value="1"/>
</dbReference>
<reference evidence="8" key="1">
    <citation type="submission" date="2017-03" db="EMBL/GenBank/DDBJ databases">
        <authorList>
            <person name="Safronova V.I."/>
            <person name="Sazanova A.L."/>
            <person name="Chirak E.R."/>
        </authorList>
    </citation>
    <scope>NUCLEOTIDE SEQUENCE [LARGE SCALE GENOMIC DNA]</scope>
    <source>
        <strain evidence="8">Ach-343</strain>
    </source>
</reference>
<evidence type="ECO:0000313" key="7">
    <source>
        <dbReference type="EMBL" id="PZV33976.1"/>
    </source>
</evidence>
<dbReference type="Gene3D" id="3.40.109.10">
    <property type="entry name" value="NADH Oxidase"/>
    <property type="match status" value="1"/>
</dbReference>
<name>A0A2W7DRP1_9HYPH</name>
<dbReference type="PANTHER" id="PTHR43543">
    <property type="entry name" value="MALONIC SEMIALDEHYDE REDUCTASE RUTE-RELATED"/>
    <property type="match status" value="1"/>
</dbReference>
<keyword evidence="1 5" id="KW-0285">Flavoprotein</keyword>
<evidence type="ECO:0000313" key="8">
    <source>
        <dbReference type="Proteomes" id="UP000248616"/>
    </source>
</evidence>
<dbReference type="HAMAP" id="MF_01204">
    <property type="entry name" value="Oxidoreductase_RutE_HadB"/>
    <property type="match status" value="1"/>
</dbReference>
<evidence type="ECO:0000256" key="3">
    <source>
        <dbReference type="ARBA" id="ARBA00022857"/>
    </source>
</evidence>
<comment type="similarity">
    <text evidence="5">Belongs to the nitroreductase family. HadB/RutE subfamily.</text>
</comment>
<dbReference type="InterPro" id="IPR050461">
    <property type="entry name" value="Nitroreductase_HadB/RutE"/>
</dbReference>
<dbReference type="SUPFAM" id="SSF55469">
    <property type="entry name" value="FMN-dependent nitroreductase-like"/>
    <property type="match status" value="1"/>
</dbReference>
<sequence length="207" mass="22680">MTVFVDRTSLGRGEPLGTAALAQLFTEARTHNHFRDLPVPDRLLRQALDLAKMGPTAVNQQSLRALFLRSDQAKERLRPALMAGNVEKTMAAPVVAIMGHDVEFYKHLPFLLPHADAGSWFAGDPDFAARSAAQNGTLQVAYFILALRAVGLDAGPMSGFDSPKVEQEFFPDGKIKANVIINIGYGEDAKLYPRSPRLSFEEMATIL</sequence>
<dbReference type="Pfam" id="PF00881">
    <property type="entry name" value="Nitroreductase"/>
    <property type="match status" value="1"/>
</dbReference>
<dbReference type="Proteomes" id="UP000248616">
    <property type="component" value="Unassembled WGS sequence"/>
</dbReference>
<dbReference type="GO" id="GO:0016491">
    <property type="term" value="F:oxidoreductase activity"/>
    <property type="evidence" value="ECO:0007669"/>
    <property type="project" value="UniProtKB-UniRule"/>
</dbReference>
<comment type="caution">
    <text evidence="7">The sequence shown here is derived from an EMBL/GenBank/DDBJ whole genome shotgun (WGS) entry which is preliminary data.</text>
</comment>
<dbReference type="RefSeq" id="WP_111548263.1">
    <property type="nucleotide sequence ID" value="NZ_MZXV01000076.1"/>
</dbReference>
<protein>
    <recommendedName>
        <fullName evidence="5">Putative NADH dehydrogenase/NAD(P)H nitroreductase B5V02_33215</fullName>
        <ecNumber evidence="5">1.-.-.-</ecNumber>
    </recommendedName>
</protein>
<gene>
    <name evidence="7" type="ORF">B5V02_33215</name>
</gene>
<dbReference type="NCBIfam" id="NF003768">
    <property type="entry name" value="PRK05365.1"/>
    <property type="match status" value="1"/>
</dbReference>
<evidence type="ECO:0000259" key="6">
    <source>
        <dbReference type="Pfam" id="PF00881"/>
    </source>
</evidence>
<dbReference type="EC" id="1.-.-.-" evidence="5"/>
<keyword evidence="3 5" id="KW-0521">NADP</keyword>
<evidence type="ECO:0000256" key="4">
    <source>
        <dbReference type="ARBA" id="ARBA00023002"/>
    </source>
</evidence>
<evidence type="ECO:0000256" key="5">
    <source>
        <dbReference type="HAMAP-Rule" id="MF_01204"/>
    </source>
</evidence>
<comment type="cofactor">
    <cofactor evidence="5">
        <name>FMN</name>
        <dbReference type="ChEBI" id="CHEBI:58210"/>
    </cofactor>
</comment>
<dbReference type="EMBL" id="MZXV01000076">
    <property type="protein sequence ID" value="PZV33976.1"/>
    <property type="molecule type" value="Genomic_DNA"/>
</dbReference>
<organism evidence="7 8">
    <name type="scientific">Mesorhizobium kowhaii</name>
    <dbReference type="NCBI Taxonomy" id="1300272"/>
    <lineage>
        <taxon>Bacteria</taxon>
        <taxon>Pseudomonadati</taxon>
        <taxon>Pseudomonadota</taxon>
        <taxon>Alphaproteobacteria</taxon>
        <taxon>Hyphomicrobiales</taxon>
        <taxon>Phyllobacteriaceae</taxon>
        <taxon>Mesorhizobium</taxon>
    </lineage>
</organism>
<dbReference type="InterPro" id="IPR029479">
    <property type="entry name" value="Nitroreductase"/>
</dbReference>
<keyword evidence="5" id="KW-0520">NAD</keyword>
<feature type="domain" description="Nitroreductase" evidence="6">
    <location>
        <begin position="29"/>
        <end position="185"/>
    </location>
</feature>
<keyword evidence="2 5" id="KW-0288">FMN</keyword>
<dbReference type="InterPro" id="IPR000415">
    <property type="entry name" value="Nitroreductase-like"/>
</dbReference>
<evidence type="ECO:0000256" key="1">
    <source>
        <dbReference type="ARBA" id="ARBA00022630"/>
    </source>
</evidence>
<accession>A0A2W7DRP1</accession>
<keyword evidence="8" id="KW-1185">Reference proteome</keyword>
<dbReference type="OrthoDB" id="9784375at2"/>
<dbReference type="PANTHER" id="PTHR43543:SF1">
    <property type="entry name" value="MALONIC SEMIALDEHYDE REDUCTASE RUTE-RELATED"/>
    <property type="match status" value="1"/>
</dbReference>
<evidence type="ECO:0000256" key="2">
    <source>
        <dbReference type="ARBA" id="ARBA00022643"/>
    </source>
</evidence>
<dbReference type="InterPro" id="IPR023936">
    <property type="entry name" value="RutE-like"/>
</dbReference>
<keyword evidence="4 5" id="KW-0560">Oxidoreductase</keyword>
<proteinExistence type="inferred from homology"/>